<dbReference type="InterPro" id="IPR011491">
    <property type="entry name" value="FlgE_D2"/>
</dbReference>
<feature type="domain" description="Flagellar hook protein FlgE D2" evidence="7">
    <location>
        <begin position="157"/>
        <end position="276"/>
    </location>
</feature>
<dbReference type="InterPro" id="IPR053967">
    <property type="entry name" value="LlgE_F_G-like_D1"/>
</dbReference>
<dbReference type="InterPro" id="IPR037925">
    <property type="entry name" value="FlgE/F/G-like"/>
</dbReference>
<comment type="subcellular location">
    <subcellularLocation>
        <location evidence="1 5">Bacterial flagellum basal body</location>
    </subcellularLocation>
</comment>
<keyword evidence="9" id="KW-0969">Cilium</keyword>
<comment type="function">
    <text evidence="5">A flexible structure which links the flagellar filament to the drive apparatus in the basal body.</text>
</comment>
<evidence type="ECO:0000256" key="5">
    <source>
        <dbReference type="RuleBase" id="RU362116"/>
    </source>
</evidence>
<evidence type="ECO:0000256" key="1">
    <source>
        <dbReference type="ARBA" id="ARBA00004117"/>
    </source>
</evidence>
<evidence type="ECO:0000259" key="7">
    <source>
        <dbReference type="Pfam" id="PF07559"/>
    </source>
</evidence>
<dbReference type="SUPFAM" id="SSF117143">
    <property type="entry name" value="Flagellar hook protein flgE"/>
    <property type="match status" value="1"/>
</dbReference>
<dbReference type="Proteomes" id="UP000809431">
    <property type="component" value="Unassembled WGS sequence"/>
</dbReference>
<sequence length="395" mass="40542">MSIEIALSGINAINDQLGSISNNIANSGTYGFKSSRANFASTYAGTQPTGVQVGSHTQTIGQIGGVLTTGRSMDAAIQGRGFFATRDSAGATVFTRVGIFNADKQGNVVDSYGRRLQGYPLAPGATTPGPLGDLTVPSGQIAALPSSKMQYVGNISADWKVPTVAPFNAADPQSFNGSMVTAVYDSLGAQHSVTQYFVKTGTNTVDVHYAMDGAPLATTNSLTFNPQGQLTSPTAPVALALGTPAGAAALTVNLDYTGTTQFAGEATTTVNSANGYASGILTGVAIAEDGSIMAQYSNGQKQSVGTIALATFPNEDGLTPVSDTAWTTSNASGNVLYFTPGSGMAGKLAGGSLEQSNVEMTSELVNLMSAQRNYQANTKVISTESEMMKNLMQAV</sequence>
<dbReference type="Gene3D" id="2.60.98.20">
    <property type="entry name" value="Flagellar hook protein FlgE"/>
    <property type="match status" value="1"/>
</dbReference>
<protein>
    <recommendedName>
        <fullName evidence="3 5">Flagellar hook protein FlgE</fullName>
    </recommendedName>
</protein>
<gene>
    <name evidence="9" type="ORF">JMJ54_02560</name>
</gene>
<proteinExistence type="inferred from homology"/>
<comment type="similarity">
    <text evidence="2 5">Belongs to the flagella basal body rod proteins family.</text>
</comment>
<keyword evidence="9" id="KW-0282">Flagellum</keyword>
<organism evidence="9 10">
    <name type="scientific">Jeongeupia naejangsanensis</name>
    <dbReference type="NCBI Taxonomy" id="613195"/>
    <lineage>
        <taxon>Bacteria</taxon>
        <taxon>Pseudomonadati</taxon>
        <taxon>Pseudomonadota</taxon>
        <taxon>Betaproteobacteria</taxon>
        <taxon>Neisseriales</taxon>
        <taxon>Chitinibacteraceae</taxon>
        <taxon>Jeongeupia</taxon>
    </lineage>
</organism>
<evidence type="ECO:0000256" key="4">
    <source>
        <dbReference type="ARBA" id="ARBA00023143"/>
    </source>
</evidence>
<accession>A0ABS2BGG8</accession>
<dbReference type="InterPro" id="IPR037058">
    <property type="entry name" value="Falgellar_hook_FlgE_sf"/>
</dbReference>
<name>A0ABS2BGG8_9NEIS</name>
<evidence type="ECO:0000259" key="6">
    <source>
        <dbReference type="Pfam" id="PF06429"/>
    </source>
</evidence>
<dbReference type="PANTHER" id="PTHR30435">
    <property type="entry name" value="FLAGELLAR PROTEIN"/>
    <property type="match status" value="1"/>
</dbReference>
<keyword evidence="10" id="KW-1185">Reference proteome</keyword>
<reference evidence="9 10" key="1">
    <citation type="submission" date="2021-01" db="EMBL/GenBank/DDBJ databases">
        <title>Draft Genome Sequence and Polyhydroxyalkanoate Biosynthetic Potential of Jeongeupia naejangsanensis Type Strain DSM 24253.</title>
        <authorList>
            <person name="Turrini P."/>
            <person name="Artuso I."/>
            <person name="Lugli G.A."/>
            <person name="Frangipani E."/>
            <person name="Ventura M."/>
            <person name="Visca P."/>
        </authorList>
    </citation>
    <scope>NUCLEOTIDE SEQUENCE [LARGE SCALE GENOMIC DNA]</scope>
    <source>
        <strain evidence="9 10">DSM 24253</strain>
    </source>
</reference>
<dbReference type="NCBIfam" id="TIGR03506">
    <property type="entry name" value="FlgEFG_subfam"/>
    <property type="match status" value="1"/>
</dbReference>
<dbReference type="Pfam" id="PF07559">
    <property type="entry name" value="FlgE_D2"/>
    <property type="match status" value="1"/>
</dbReference>
<feature type="domain" description="Flagellar basal-body/hook protein C-terminal" evidence="6">
    <location>
        <begin position="350"/>
        <end position="393"/>
    </location>
</feature>
<dbReference type="Pfam" id="PF22692">
    <property type="entry name" value="LlgE_F_G_D1"/>
    <property type="match status" value="1"/>
</dbReference>
<comment type="caution">
    <text evidence="9">The sequence shown here is derived from an EMBL/GenBank/DDBJ whole genome shotgun (WGS) entry which is preliminary data.</text>
</comment>
<feature type="domain" description="Flagellar hook protein FlgE/F/G-like D1" evidence="8">
    <location>
        <begin position="76"/>
        <end position="138"/>
    </location>
</feature>
<evidence type="ECO:0000256" key="2">
    <source>
        <dbReference type="ARBA" id="ARBA00009677"/>
    </source>
</evidence>
<keyword evidence="4 5" id="KW-0975">Bacterial flagellum</keyword>
<dbReference type="PANTHER" id="PTHR30435:SF1">
    <property type="entry name" value="FLAGELLAR HOOK PROTEIN FLGE"/>
    <property type="match status" value="1"/>
</dbReference>
<dbReference type="EMBL" id="JAESND010000001">
    <property type="protein sequence ID" value="MBM3114701.1"/>
    <property type="molecule type" value="Genomic_DNA"/>
</dbReference>
<dbReference type="InterPro" id="IPR010930">
    <property type="entry name" value="Flg_bb/hook_C_dom"/>
</dbReference>
<dbReference type="RefSeq" id="WP_203536375.1">
    <property type="nucleotide sequence ID" value="NZ_JAESND010000001.1"/>
</dbReference>
<keyword evidence="9" id="KW-0966">Cell projection</keyword>
<dbReference type="InterPro" id="IPR020013">
    <property type="entry name" value="Flagellar_FlgE/F/G"/>
</dbReference>
<evidence type="ECO:0000256" key="3">
    <source>
        <dbReference type="ARBA" id="ARBA00019015"/>
    </source>
</evidence>
<dbReference type="Pfam" id="PF06429">
    <property type="entry name" value="Flg_bbr_C"/>
    <property type="match status" value="1"/>
</dbReference>
<evidence type="ECO:0000259" key="8">
    <source>
        <dbReference type="Pfam" id="PF22692"/>
    </source>
</evidence>
<evidence type="ECO:0000313" key="10">
    <source>
        <dbReference type="Proteomes" id="UP000809431"/>
    </source>
</evidence>
<evidence type="ECO:0000313" key="9">
    <source>
        <dbReference type="EMBL" id="MBM3114701.1"/>
    </source>
</evidence>